<dbReference type="SUPFAM" id="SSF46785">
    <property type="entry name" value="Winged helix' DNA-binding domain"/>
    <property type="match status" value="1"/>
</dbReference>
<dbReference type="InterPro" id="IPR036388">
    <property type="entry name" value="WH-like_DNA-bd_sf"/>
</dbReference>
<evidence type="ECO:0000313" key="1">
    <source>
        <dbReference type="EMBL" id="RAK53286.1"/>
    </source>
</evidence>
<accession>A0A328AGP5</accession>
<dbReference type="OrthoDB" id="8438725at2"/>
<protein>
    <submittedName>
        <fullName evidence="1">Uncharacterized protein</fullName>
    </submittedName>
</protein>
<organism evidence="1 2">
    <name type="scientific">Phenylobacterium soli</name>
    <dbReference type="NCBI Taxonomy" id="2170551"/>
    <lineage>
        <taxon>Bacteria</taxon>
        <taxon>Pseudomonadati</taxon>
        <taxon>Pseudomonadota</taxon>
        <taxon>Alphaproteobacteria</taxon>
        <taxon>Caulobacterales</taxon>
        <taxon>Caulobacteraceae</taxon>
        <taxon>Phenylobacterium</taxon>
    </lineage>
</organism>
<proteinExistence type="predicted"/>
<gene>
    <name evidence="1" type="ORF">DJ017_01455</name>
</gene>
<evidence type="ECO:0000313" key="2">
    <source>
        <dbReference type="Proteomes" id="UP000249254"/>
    </source>
</evidence>
<dbReference type="Proteomes" id="UP000249254">
    <property type="component" value="Unassembled WGS sequence"/>
</dbReference>
<comment type="caution">
    <text evidence="1">The sequence shown here is derived from an EMBL/GenBank/DDBJ whole genome shotgun (WGS) entry which is preliminary data.</text>
</comment>
<dbReference type="InterPro" id="IPR036390">
    <property type="entry name" value="WH_DNA-bd_sf"/>
</dbReference>
<dbReference type="EMBL" id="QFYQ01000001">
    <property type="protein sequence ID" value="RAK53286.1"/>
    <property type="molecule type" value="Genomic_DNA"/>
</dbReference>
<dbReference type="Gene3D" id="1.10.10.10">
    <property type="entry name" value="Winged helix-like DNA-binding domain superfamily/Winged helix DNA-binding domain"/>
    <property type="match status" value="1"/>
</dbReference>
<dbReference type="AlphaFoldDB" id="A0A328AGP5"/>
<keyword evidence="2" id="KW-1185">Reference proteome</keyword>
<sequence>MFSLVPPQVVLPEDVAALCAHPDFRDAVEALALANGRKLAALPLIGRWMTRDLGRTALSGAAIVLDGFSQGEGMTFGLLVDSALHNQVCSRARVRLYVERAIANGLMATDAPGEPLSHRTRIQLLPGFRDVMRAGMRATLTSVAMLAPEVEPALGRLDELRFFGRVSTAVGFQMEMQRELFPTDRPVHLFQSRDGGTRMLEHLICLQAPDRDQLLQSCDISRSGLARASFSSRVHVCRLVSELEQEGLVQLDGRRLTASRALSEDVERHYAAMFALARAAVLSALATD</sequence>
<name>A0A328AGP5_9CAUL</name>
<reference evidence="2" key="1">
    <citation type="submission" date="2018-05" db="EMBL/GenBank/DDBJ databases">
        <authorList>
            <person name="Li X."/>
        </authorList>
    </citation>
    <scope>NUCLEOTIDE SEQUENCE [LARGE SCALE GENOMIC DNA]</scope>
    <source>
        <strain evidence="2">LX32</strain>
    </source>
</reference>
<dbReference type="RefSeq" id="WP_111527038.1">
    <property type="nucleotide sequence ID" value="NZ_JBHRSG010000001.1"/>
</dbReference>